<comment type="caution">
    <text evidence="1">The sequence shown here is derived from an EMBL/GenBank/DDBJ whole genome shotgun (WGS) entry which is preliminary data.</text>
</comment>
<protein>
    <submittedName>
        <fullName evidence="1">Pilus assembly protein PilM</fullName>
    </submittedName>
</protein>
<reference evidence="1 2" key="1">
    <citation type="submission" date="2024-04" db="EMBL/GenBank/DDBJ databases">
        <authorList>
            <person name="Abashina T."/>
            <person name="Shaikin A."/>
        </authorList>
    </citation>
    <scope>NUCLEOTIDE SEQUENCE [LARGE SCALE GENOMIC DNA]</scope>
    <source>
        <strain evidence="1 2">AAFK</strain>
    </source>
</reference>
<dbReference type="Proteomes" id="UP001446205">
    <property type="component" value="Unassembled WGS sequence"/>
</dbReference>
<dbReference type="Gene3D" id="3.30.1490.300">
    <property type="match status" value="1"/>
</dbReference>
<name>A0ABU9D854_9PROT</name>
<evidence type="ECO:0000313" key="1">
    <source>
        <dbReference type="EMBL" id="MEK8089037.1"/>
    </source>
</evidence>
<proteinExistence type="predicted"/>
<dbReference type="InterPro" id="IPR043129">
    <property type="entry name" value="ATPase_NBD"/>
</dbReference>
<dbReference type="RefSeq" id="WP_341370103.1">
    <property type="nucleotide sequence ID" value="NZ_JBBPCO010000003.1"/>
</dbReference>
<dbReference type="PANTHER" id="PTHR32432:SF3">
    <property type="entry name" value="ETHANOLAMINE UTILIZATION PROTEIN EUTJ"/>
    <property type="match status" value="1"/>
</dbReference>
<dbReference type="SUPFAM" id="SSF53067">
    <property type="entry name" value="Actin-like ATPase domain"/>
    <property type="match status" value="1"/>
</dbReference>
<dbReference type="Pfam" id="PF11104">
    <property type="entry name" value="PilM_2"/>
    <property type="match status" value="1"/>
</dbReference>
<gene>
    <name evidence="1" type="primary">pilM</name>
    <name evidence="1" type="ORF">WOB96_04600</name>
</gene>
<dbReference type="EMBL" id="JBBPCO010000003">
    <property type="protein sequence ID" value="MEK8089037.1"/>
    <property type="molecule type" value="Genomic_DNA"/>
</dbReference>
<evidence type="ECO:0000313" key="2">
    <source>
        <dbReference type="Proteomes" id="UP001446205"/>
    </source>
</evidence>
<organism evidence="1 2">
    <name type="scientific">Thermithiobacillus plumbiphilus</name>
    <dbReference type="NCBI Taxonomy" id="1729899"/>
    <lineage>
        <taxon>Bacteria</taxon>
        <taxon>Pseudomonadati</taxon>
        <taxon>Pseudomonadota</taxon>
        <taxon>Acidithiobacillia</taxon>
        <taxon>Acidithiobacillales</taxon>
        <taxon>Thermithiobacillaceae</taxon>
        <taxon>Thermithiobacillus</taxon>
    </lineage>
</organism>
<keyword evidence="2" id="KW-1185">Reference proteome</keyword>
<dbReference type="PANTHER" id="PTHR32432">
    <property type="entry name" value="CELL DIVISION PROTEIN FTSA-RELATED"/>
    <property type="match status" value="1"/>
</dbReference>
<accession>A0ABU9D854</accession>
<dbReference type="Gene3D" id="3.30.420.40">
    <property type="match status" value="1"/>
</dbReference>
<dbReference type="InterPro" id="IPR050696">
    <property type="entry name" value="FtsA/MreB"/>
</dbReference>
<sequence length="346" mass="38421">MNLDFLKLDLRKLLRRPRAGTLLALDLRPSQASLCQVDRQGRPTFLKRLPLSPDQQHSREALAELLSRQVREHNLAGSPCVSVLHRPDYQLLLVEAPQVPEAEILSALRWKIADQIDFPVNEAILDYFELPPGQTADTRQIYVVAARESVVQARVDLLRGIGLDPAYIDIAEKAQRNLAARLPEDEQGLALLEIAEDESLLTITRQGQLIFSRAIAFGTGNLVDGLVESAGFAPEMARAQIGTEGLGEPEILTDILPAAQQILRQQAERLALELQRSLDYYDSRFRRGAVRQTYVLFDSLHVPHLAPYLGVLTGAACRDFPAIDGRDASHRMGLLSYGAALRELLS</sequence>
<dbReference type="InterPro" id="IPR005883">
    <property type="entry name" value="PilM"/>
</dbReference>